<evidence type="ECO:0000313" key="3">
    <source>
        <dbReference type="Proteomes" id="UP001196413"/>
    </source>
</evidence>
<protein>
    <submittedName>
        <fullName evidence="2">Uncharacterized protein</fullName>
    </submittedName>
</protein>
<evidence type="ECO:0000313" key="2">
    <source>
        <dbReference type="EMBL" id="KAJ1347200.1"/>
    </source>
</evidence>
<gene>
    <name evidence="2" type="ORF">KIN20_002203</name>
</gene>
<dbReference type="EMBL" id="JAHQIW010000291">
    <property type="protein sequence ID" value="KAJ1347200.1"/>
    <property type="molecule type" value="Genomic_DNA"/>
</dbReference>
<name>A0AAD5QGK8_PARTN</name>
<sequence length="1007" mass="115038">MNRMELKGDKEKALLSWFNTYGTSINLAVVDSLTSLWSDHLPSLLNCLRTDDNKRITAPDALSSYQDLFSHFLKASVQDEIISSLSVEKATDGDRLEIAKFLAVLLNEFRLLKPEVITESVAVMQRDGHDVPLKEILSAFDGDQNDWWSSMVKPSEFFSPPRSNQTVEEFSAMSVTRSSFLTPCPPNRRRKNSVNTDVHTVTRCGGSPLLDAINSPKVRELRREREIRTLRKQIHELEDRLANSELQVLESQNKIESLVGEIASKNERIRNIDSNAKVSQKIQDELEARVAVLNKQMEEYQRHFFSQKEWLRAYKRNVEELEERQVHLDEQIEGKNRSISVLERQLLDAKDEAEANLQQAKIIDNERKTLMGLLEEERKAVALEREQYQKAVADWRKRLETETTNSMTLYTNEMEKNAAHQQEIREKTEQLEKIRLLYDSEKQSHENAIEEIKKHSQDKYDALTKRLAETEEKLSHQEERYKSTVNEHESALHQLESVHMAEIIQRDTKIGTACARIEELEIIVIERDRIIREQRKDLANTAREKDVIESTLDSLQIVFKEKEDQLKEATMMIERLKEDLESVTRKFNNINCSLEILQAECSQLQSAINSKNAEIFDHVEGLKLLSKAHDQALNELKQTKESLKEQRKLFESQDFETKAIIEGLKEKLEVLEDRNSRHADSISLLEGELKSVDSLEKNTEELFNRMCKQLREKFTLRGDDLLSLMMKFEILETELFVALERNSKLQHEVTILKEENALLYVQTELLTSKKDPCQPSFQASMKSIPEAEIPIDNPSHTSTGQIPSHTSVGQIPSQASTVQIPSHVSVENSESLGNEDDHTFFVIRTSHSKVMELENRSAVNTKALCVFNGTQPSQQQGTPSIASKPNSVVSLAQSSTYSTASAPKSNNSKLSLVESHVSEAKDVTFETDQSRVSELQRRNAMLHPAMRCAYAAEVVGYNSPSGSENVIKHGSHSSRRRSGIKFLQRASSYVRRKLPLSDSTNSLQKPT</sequence>
<evidence type="ECO:0000256" key="1">
    <source>
        <dbReference type="SAM" id="Coils"/>
    </source>
</evidence>
<dbReference type="Proteomes" id="UP001196413">
    <property type="component" value="Unassembled WGS sequence"/>
</dbReference>
<feature type="coiled-coil region" evidence="1">
    <location>
        <begin position="552"/>
        <end position="681"/>
    </location>
</feature>
<dbReference type="PANTHER" id="PTHR34707:SF1">
    <property type="entry name" value="VIMENTIN-TYPE INTERMEDIATE FILAMENT-ASSOCIATED COILED-COIL PROTEIN"/>
    <property type="match status" value="1"/>
</dbReference>
<feature type="coiled-coil region" evidence="1">
    <location>
        <begin position="283"/>
        <end position="487"/>
    </location>
</feature>
<organism evidence="2 3">
    <name type="scientific">Parelaphostrongylus tenuis</name>
    <name type="common">Meningeal worm</name>
    <dbReference type="NCBI Taxonomy" id="148309"/>
    <lineage>
        <taxon>Eukaryota</taxon>
        <taxon>Metazoa</taxon>
        <taxon>Ecdysozoa</taxon>
        <taxon>Nematoda</taxon>
        <taxon>Chromadorea</taxon>
        <taxon>Rhabditida</taxon>
        <taxon>Rhabditina</taxon>
        <taxon>Rhabditomorpha</taxon>
        <taxon>Strongyloidea</taxon>
        <taxon>Metastrongylidae</taxon>
        <taxon>Parelaphostrongylus</taxon>
    </lineage>
</organism>
<accession>A0AAD5QGK8</accession>
<keyword evidence="3" id="KW-1185">Reference proteome</keyword>
<comment type="caution">
    <text evidence="2">The sequence shown here is derived from an EMBL/GenBank/DDBJ whole genome shotgun (WGS) entry which is preliminary data.</text>
</comment>
<keyword evidence="1" id="KW-0175">Coiled coil</keyword>
<proteinExistence type="predicted"/>
<dbReference type="GO" id="GO:0045098">
    <property type="term" value="C:type III intermediate filament"/>
    <property type="evidence" value="ECO:0007669"/>
    <property type="project" value="TreeGrafter"/>
</dbReference>
<dbReference type="PANTHER" id="PTHR34707">
    <property type="entry name" value="VIMENTIN-TYPE INTERMEDIATE FILAMENT-ASSOCIATED COILED-COIL PROTEIN"/>
    <property type="match status" value="1"/>
</dbReference>
<feature type="coiled-coil region" evidence="1">
    <location>
        <begin position="220"/>
        <end position="254"/>
    </location>
</feature>
<reference evidence="2" key="1">
    <citation type="submission" date="2021-06" db="EMBL/GenBank/DDBJ databases">
        <title>Parelaphostrongylus tenuis whole genome reference sequence.</title>
        <authorList>
            <person name="Garwood T.J."/>
            <person name="Larsen P.A."/>
            <person name="Fountain-Jones N.M."/>
            <person name="Garbe J.R."/>
            <person name="Macchietto M.G."/>
            <person name="Kania S.A."/>
            <person name="Gerhold R.W."/>
            <person name="Richards J.E."/>
            <person name="Wolf T.M."/>
        </authorList>
    </citation>
    <scope>NUCLEOTIDE SEQUENCE</scope>
    <source>
        <strain evidence="2">MNPRO001-30</strain>
        <tissue evidence="2">Meninges</tissue>
    </source>
</reference>
<dbReference type="AlphaFoldDB" id="A0AAD5QGK8"/>